<dbReference type="CDD" id="cd00293">
    <property type="entry name" value="USP-like"/>
    <property type="match status" value="1"/>
</dbReference>
<sequence length="306" mass="33341">MDTSNSLQKVLVPIAVDKPAESLLLLSYAGQFAAVFGAGLLLLHSTNTEELTLPEQNRKLSHLRTLGQRVLGRLPTNNTAVPFDCLVRPGKLKDGVKAVVQEAGVDLVLMQAEAYPEAGKVGAANNAAGVMEQVSCPVMVVPTAQPFKRMKHLVFATDFTDSDPKVLAQIKHFADQAGAAMSLVQVYSAAERGQLNQMKEAKAGIEKQLGGRKVSLQLLEAEDTLEGISSFAEREQADLVVLATQDSYLMQRLFSEAYIEMKAYHTHIPLLTYRQHKSKPCSGCCTACKKAKQEHQETTPLQLPLL</sequence>
<dbReference type="RefSeq" id="WP_345163512.1">
    <property type="nucleotide sequence ID" value="NZ_BAABHC010000042.1"/>
</dbReference>
<evidence type="ECO:0000313" key="4">
    <source>
        <dbReference type="Proteomes" id="UP001500552"/>
    </source>
</evidence>
<dbReference type="PANTHER" id="PTHR46268:SF6">
    <property type="entry name" value="UNIVERSAL STRESS PROTEIN UP12"/>
    <property type="match status" value="1"/>
</dbReference>
<reference evidence="4" key="1">
    <citation type="journal article" date="2019" name="Int. J. Syst. Evol. Microbiol.">
        <title>The Global Catalogue of Microorganisms (GCM) 10K type strain sequencing project: providing services to taxonomists for standard genome sequencing and annotation.</title>
        <authorList>
            <consortium name="The Broad Institute Genomics Platform"/>
            <consortium name="The Broad Institute Genome Sequencing Center for Infectious Disease"/>
            <person name="Wu L."/>
            <person name="Ma J."/>
        </authorList>
    </citation>
    <scope>NUCLEOTIDE SEQUENCE [LARGE SCALE GENOMIC DNA]</scope>
    <source>
        <strain evidence="4">JCM 17926</strain>
    </source>
</reference>
<evidence type="ECO:0000256" key="1">
    <source>
        <dbReference type="ARBA" id="ARBA00008791"/>
    </source>
</evidence>
<feature type="domain" description="UspA" evidence="2">
    <location>
        <begin position="14"/>
        <end position="142"/>
    </location>
</feature>
<comment type="caution">
    <text evidence="3">The sequence shown here is derived from an EMBL/GenBank/DDBJ whole genome shotgun (WGS) entry which is preliminary data.</text>
</comment>
<evidence type="ECO:0000259" key="2">
    <source>
        <dbReference type="Pfam" id="PF00582"/>
    </source>
</evidence>
<proteinExistence type="inferred from homology"/>
<dbReference type="InterPro" id="IPR006016">
    <property type="entry name" value="UspA"/>
</dbReference>
<dbReference type="Proteomes" id="UP001500552">
    <property type="component" value="Unassembled WGS sequence"/>
</dbReference>
<dbReference type="Pfam" id="PF00582">
    <property type="entry name" value="Usp"/>
    <property type="match status" value="1"/>
</dbReference>
<dbReference type="PANTHER" id="PTHR46268">
    <property type="entry name" value="STRESS RESPONSE PROTEIN NHAX"/>
    <property type="match status" value="1"/>
</dbReference>
<dbReference type="EMBL" id="BAABHC010000042">
    <property type="protein sequence ID" value="GAA4445195.1"/>
    <property type="molecule type" value="Genomic_DNA"/>
</dbReference>
<organism evidence="3 4">
    <name type="scientific">Pontibacter saemangeumensis</name>
    <dbReference type="NCBI Taxonomy" id="1084525"/>
    <lineage>
        <taxon>Bacteria</taxon>
        <taxon>Pseudomonadati</taxon>
        <taxon>Bacteroidota</taxon>
        <taxon>Cytophagia</taxon>
        <taxon>Cytophagales</taxon>
        <taxon>Hymenobacteraceae</taxon>
        <taxon>Pontibacter</taxon>
    </lineage>
</organism>
<evidence type="ECO:0000313" key="3">
    <source>
        <dbReference type="EMBL" id="GAA4445195.1"/>
    </source>
</evidence>
<protein>
    <recommendedName>
        <fullName evidence="2">UspA domain-containing protein</fullName>
    </recommendedName>
</protein>
<dbReference type="SUPFAM" id="SSF52402">
    <property type="entry name" value="Adenine nucleotide alpha hydrolases-like"/>
    <property type="match status" value="2"/>
</dbReference>
<comment type="similarity">
    <text evidence="1">Belongs to the universal stress protein A family.</text>
</comment>
<accession>A0ABP8M8B0</accession>
<dbReference type="Gene3D" id="3.40.50.12370">
    <property type="match status" value="1"/>
</dbReference>
<name>A0ABP8M8B0_9BACT</name>
<gene>
    <name evidence="3" type="ORF">GCM10023188_48040</name>
</gene>
<keyword evidence="4" id="KW-1185">Reference proteome</keyword>